<organism evidence="4 5">
    <name type="scientific">Catellatospora citrea</name>
    <dbReference type="NCBI Taxonomy" id="53366"/>
    <lineage>
        <taxon>Bacteria</taxon>
        <taxon>Bacillati</taxon>
        <taxon>Actinomycetota</taxon>
        <taxon>Actinomycetes</taxon>
        <taxon>Micromonosporales</taxon>
        <taxon>Micromonosporaceae</taxon>
        <taxon>Catellatospora</taxon>
    </lineage>
</organism>
<feature type="transmembrane region" description="Helical" evidence="2">
    <location>
        <begin position="127"/>
        <end position="147"/>
    </location>
</feature>
<dbReference type="AlphaFoldDB" id="A0A8J3K9M9"/>
<feature type="compositionally biased region" description="Gly residues" evidence="1">
    <location>
        <begin position="188"/>
        <end position="197"/>
    </location>
</feature>
<keyword evidence="5" id="KW-1185">Reference proteome</keyword>
<dbReference type="InterPro" id="IPR039447">
    <property type="entry name" value="UreH-like_TM_dom"/>
</dbReference>
<evidence type="ECO:0000259" key="3">
    <source>
        <dbReference type="Pfam" id="PF13386"/>
    </source>
</evidence>
<evidence type="ECO:0000313" key="4">
    <source>
        <dbReference type="EMBL" id="GIF99186.1"/>
    </source>
</evidence>
<feature type="transmembrane region" description="Helical" evidence="2">
    <location>
        <begin position="94"/>
        <end position="121"/>
    </location>
</feature>
<dbReference type="GO" id="GO:0032025">
    <property type="term" value="P:response to cobalt ion"/>
    <property type="evidence" value="ECO:0007669"/>
    <property type="project" value="TreeGrafter"/>
</dbReference>
<accession>A0A8J3K9M9</accession>
<keyword evidence="2" id="KW-1133">Transmembrane helix</keyword>
<dbReference type="Proteomes" id="UP000659904">
    <property type="component" value="Unassembled WGS sequence"/>
</dbReference>
<dbReference type="GO" id="GO:0005886">
    <property type="term" value="C:plasma membrane"/>
    <property type="evidence" value="ECO:0007669"/>
    <property type="project" value="UniProtKB-SubCell"/>
</dbReference>
<keyword evidence="2" id="KW-0472">Membrane</keyword>
<dbReference type="GO" id="GO:0010045">
    <property type="term" value="P:response to nickel cation"/>
    <property type="evidence" value="ECO:0007669"/>
    <property type="project" value="TreeGrafter"/>
</dbReference>
<dbReference type="InterPro" id="IPR051224">
    <property type="entry name" value="NiCoT_RcnA"/>
</dbReference>
<proteinExistence type="predicted"/>
<sequence>MLVGVGLAGWWATGDTGGGSAGLAEDGHDHGLLLGRLTAEFAGLVGRQELTPGFALPAMGVALALGAGHALAPGHGKLLMATYLVNERGSLRQAVSVAGTVALTHTAGVLVLGVVLAAGLHFVPHRVYTLLTVLSGALVVTVGLSLLRRAWRDRDRVGEHGHGAPAPSAGGHGGHAGQDGLGRHDGHGVGGHDGCAGHGARRPGGRGVVAMGLAGGLMPSPSAVVVLLGAVALGRAWYGVLLVAAYGAGMAASLLGIGLLLTRMRDRLERAPRAWMSHRAWRLLPLVTSSAVIVVGVGVATTALLA</sequence>
<feature type="transmembrane region" description="Helical" evidence="2">
    <location>
        <begin position="54"/>
        <end position="73"/>
    </location>
</feature>
<evidence type="ECO:0000256" key="1">
    <source>
        <dbReference type="SAM" id="MobiDB-lite"/>
    </source>
</evidence>
<evidence type="ECO:0000313" key="5">
    <source>
        <dbReference type="Proteomes" id="UP000659904"/>
    </source>
</evidence>
<feature type="transmembrane region" description="Helical" evidence="2">
    <location>
        <begin position="208"/>
        <end position="231"/>
    </location>
</feature>
<gene>
    <name evidence="4" type="ORF">Cci01nite_42800</name>
</gene>
<dbReference type="PANTHER" id="PTHR40659">
    <property type="entry name" value="NICKEL/COBALT EFFLUX SYSTEM RCNA"/>
    <property type="match status" value="1"/>
</dbReference>
<dbReference type="GO" id="GO:0006824">
    <property type="term" value="P:cobalt ion transport"/>
    <property type="evidence" value="ECO:0007669"/>
    <property type="project" value="UniProtKB-KW"/>
</dbReference>
<dbReference type="EMBL" id="BONH01000019">
    <property type="protein sequence ID" value="GIF99186.1"/>
    <property type="molecule type" value="Genomic_DNA"/>
</dbReference>
<dbReference type="PANTHER" id="PTHR40659:SF1">
    <property type="entry name" value="NICKEL_COBALT EFFLUX SYSTEM RCNA"/>
    <property type="match status" value="1"/>
</dbReference>
<dbReference type="GO" id="GO:0015099">
    <property type="term" value="F:nickel cation transmembrane transporter activity"/>
    <property type="evidence" value="ECO:0007669"/>
    <property type="project" value="TreeGrafter"/>
</dbReference>
<feature type="transmembrane region" description="Helical" evidence="2">
    <location>
        <begin position="283"/>
        <end position="305"/>
    </location>
</feature>
<feature type="domain" description="Urease accessory protein UreH-like transmembrane" evidence="3">
    <location>
        <begin position="204"/>
        <end position="270"/>
    </location>
</feature>
<feature type="transmembrane region" description="Helical" evidence="2">
    <location>
        <begin position="237"/>
        <end position="262"/>
    </location>
</feature>
<dbReference type="GO" id="GO:0046583">
    <property type="term" value="F:monoatomic cation efflux transmembrane transporter activity"/>
    <property type="evidence" value="ECO:0007669"/>
    <property type="project" value="TreeGrafter"/>
</dbReference>
<keyword evidence="2" id="KW-0812">Transmembrane</keyword>
<dbReference type="Pfam" id="PF13386">
    <property type="entry name" value="DsbD_2"/>
    <property type="match status" value="1"/>
</dbReference>
<comment type="caution">
    <text evidence="4">The sequence shown here is derived from an EMBL/GenBank/DDBJ whole genome shotgun (WGS) entry which is preliminary data.</text>
</comment>
<reference evidence="4 5" key="1">
    <citation type="submission" date="2021-01" db="EMBL/GenBank/DDBJ databases">
        <title>Whole genome shotgun sequence of Catellatospora citrea NBRC 14495.</title>
        <authorList>
            <person name="Komaki H."/>
            <person name="Tamura T."/>
        </authorList>
    </citation>
    <scope>NUCLEOTIDE SEQUENCE [LARGE SCALE GENOMIC DNA]</scope>
    <source>
        <strain evidence="4 5">NBRC 14495</strain>
    </source>
</reference>
<feature type="compositionally biased region" description="Gly residues" evidence="1">
    <location>
        <begin position="170"/>
        <end position="180"/>
    </location>
</feature>
<feature type="region of interest" description="Disordered" evidence="1">
    <location>
        <begin position="157"/>
        <end position="199"/>
    </location>
</feature>
<protein>
    <recommendedName>
        <fullName evidence="3">Urease accessory protein UreH-like transmembrane domain-containing protein</fullName>
    </recommendedName>
</protein>
<evidence type="ECO:0000256" key="2">
    <source>
        <dbReference type="SAM" id="Phobius"/>
    </source>
</evidence>
<name>A0A8J3K9M9_9ACTN</name>